<dbReference type="AlphaFoldDB" id="A0A4P9XZ39"/>
<keyword evidence="7 11" id="KW-1133">Transmembrane helix</keyword>
<evidence type="ECO:0000256" key="10">
    <source>
        <dbReference type="SAM" id="MobiDB-lite"/>
    </source>
</evidence>
<evidence type="ECO:0000256" key="8">
    <source>
        <dbReference type="ARBA" id="ARBA00023136"/>
    </source>
</evidence>
<evidence type="ECO:0000256" key="11">
    <source>
        <dbReference type="SAM" id="Phobius"/>
    </source>
</evidence>
<dbReference type="InterPro" id="IPR001199">
    <property type="entry name" value="Cyt_B5-like_heme/steroid-bd"/>
</dbReference>
<keyword evidence="3" id="KW-1003">Cell membrane</keyword>
<evidence type="ECO:0000313" key="13">
    <source>
        <dbReference type="EMBL" id="RKP11372.1"/>
    </source>
</evidence>
<reference evidence="14" key="1">
    <citation type="journal article" date="2018" name="Nat. Microbiol.">
        <title>Leveraging single-cell genomics to expand the fungal tree of life.</title>
        <authorList>
            <person name="Ahrendt S.R."/>
            <person name="Quandt C.A."/>
            <person name="Ciobanu D."/>
            <person name="Clum A."/>
            <person name="Salamov A."/>
            <person name="Andreopoulos B."/>
            <person name="Cheng J.F."/>
            <person name="Woyke T."/>
            <person name="Pelin A."/>
            <person name="Henrissat B."/>
            <person name="Reynolds N.K."/>
            <person name="Benny G.L."/>
            <person name="Smith M.E."/>
            <person name="James T.Y."/>
            <person name="Grigoriev I.V."/>
        </authorList>
    </citation>
    <scope>NUCLEOTIDE SEQUENCE [LARGE SCALE GENOMIC DNA]</scope>
</reference>
<feature type="domain" description="Cytochrome b5 heme-binding" evidence="12">
    <location>
        <begin position="291"/>
        <end position="388"/>
    </location>
</feature>
<dbReference type="GO" id="GO:0030428">
    <property type="term" value="C:cell septum"/>
    <property type="evidence" value="ECO:0007669"/>
    <property type="project" value="TreeGrafter"/>
</dbReference>
<feature type="non-terminal residue" evidence="13">
    <location>
        <position position="701"/>
    </location>
</feature>
<feature type="compositionally biased region" description="Polar residues" evidence="10">
    <location>
        <begin position="46"/>
        <end position="57"/>
    </location>
</feature>
<dbReference type="SMART" id="SM01117">
    <property type="entry name" value="Cyt-b5"/>
    <property type="match status" value="2"/>
</dbReference>
<dbReference type="Gene3D" id="3.90.550.10">
    <property type="entry name" value="Spore Coat Polysaccharide Biosynthesis Protein SpsA, Chain A"/>
    <property type="match status" value="1"/>
</dbReference>
<dbReference type="GO" id="GO:0005886">
    <property type="term" value="C:plasma membrane"/>
    <property type="evidence" value="ECO:0007669"/>
    <property type="project" value="UniProtKB-SubCell"/>
</dbReference>
<dbReference type="InterPro" id="IPR036400">
    <property type="entry name" value="Cyt_B5-like_heme/steroid_sf"/>
</dbReference>
<sequence length="701" mass="77994">MAFNSPDDYFAALHGHRQAGFGGTPSEYGSGSEYGAHQGFAYGPTPAQQHLLGNSSPLAGDGKGRDGEEEEEDDEEDEDDIPQERGRQRKLWVGMTWCLTWWIPTIFIATCGRMKRPDIQMAWREKVALCLCIFLFSAAIIAFIVVLPILLCPRVYLYAPNEYTYHQGNAGGDDIYMAIYGVVYDVSNFVRTGHGQSATTNAVSTSDMLQYGGKDVSHLFPQPLPERCPGVVQDPLIPLEFNTTEPAGNGIHLSGSLSPVPSSNMAKPNWFQDRVVNRFNSMGYKKGQVAFTLDMLADDAKKENKRWSLIGNEVFDLSNYFFTLTRHPATGAANVPNYAYLGPGIADLFTSYAGQDNTDRFNNNIQPAEFRPALLNCLRNVFKVGVLDTRKSTRCLVSEYLLLSTSIILVIVILAKFLAALQLGSRRSPEDHDKFIICQVPCYTEGEDSLRSTIDSLASLHYDDKRKLIFIICDGNIVGSGNDRPTPRIALDILGVDPKYDPPSRAFKSVAEGGKQLNYGKIYSGLYEHEGHVVPYIVVVKMGNPTEASRPGNRGKRDSQILLLSFLNRIHHATPMSPLELEICHQLRNVIGVDPAFYEYILMVDADTRVMPDSLNRMVSCMLRDSRIIGLCGETQLQNEELSWATMIQVYEYYISHHLAKAFESLFGSVTCLPGCFSIYRIRTSVGGRPVIISDGVIQDY</sequence>
<evidence type="ECO:0000256" key="5">
    <source>
        <dbReference type="ARBA" id="ARBA00022679"/>
    </source>
</evidence>
<dbReference type="EMBL" id="KZ988964">
    <property type="protein sequence ID" value="RKP11372.1"/>
    <property type="molecule type" value="Genomic_DNA"/>
</dbReference>
<organism evidence="13 14">
    <name type="scientific">Piptocephalis cylindrospora</name>
    <dbReference type="NCBI Taxonomy" id="1907219"/>
    <lineage>
        <taxon>Eukaryota</taxon>
        <taxon>Fungi</taxon>
        <taxon>Fungi incertae sedis</taxon>
        <taxon>Zoopagomycota</taxon>
        <taxon>Zoopagomycotina</taxon>
        <taxon>Zoopagomycetes</taxon>
        <taxon>Zoopagales</taxon>
        <taxon>Piptocephalidaceae</taxon>
        <taxon>Piptocephalis</taxon>
    </lineage>
</organism>
<evidence type="ECO:0000256" key="2">
    <source>
        <dbReference type="ARBA" id="ARBA00012543"/>
    </source>
</evidence>
<evidence type="ECO:0000256" key="9">
    <source>
        <dbReference type="ARBA" id="ARBA00023180"/>
    </source>
</evidence>
<dbReference type="PANTHER" id="PTHR22914:SF13">
    <property type="entry name" value="CHITIN SYNTHASE"/>
    <property type="match status" value="1"/>
</dbReference>
<keyword evidence="8 11" id="KW-0472">Membrane</keyword>
<evidence type="ECO:0000256" key="6">
    <source>
        <dbReference type="ARBA" id="ARBA00022692"/>
    </source>
</evidence>
<keyword evidence="14" id="KW-1185">Reference proteome</keyword>
<gene>
    <name evidence="13" type="ORF">BJ684DRAFT_13006</name>
</gene>
<dbReference type="OrthoDB" id="370884at2759"/>
<dbReference type="GO" id="GO:0031505">
    <property type="term" value="P:fungal-type cell wall organization"/>
    <property type="evidence" value="ECO:0007669"/>
    <property type="project" value="TreeGrafter"/>
</dbReference>
<dbReference type="Proteomes" id="UP000267251">
    <property type="component" value="Unassembled WGS sequence"/>
</dbReference>
<dbReference type="SUPFAM" id="SSF53448">
    <property type="entry name" value="Nucleotide-diphospho-sugar transferases"/>
    <property type="match status" value="1"/>
</dbReference>
<evidence type="ECO:0000313" key="14">
    <source>
        <dbReference type="Proteomes" id="UP000267251"/>
    </source>
</evidence>
<evidence type="ECO:0000256" key="7">
    <source>
        <dbReference type="ARBA" id="ARBA00022989"/>
    </source>
</evidence>
<dbReference type="SUPFAM" id="SSF55856">
    <property type="entry name" value="Cytochrome b5-like heme/steroid binding domain"/>
    <property type="match status" value="1"/>
</dbReference>
<evidence type="ECO:0000259" key="12">
    <source>
        <dbReference type="SMART" id="SM01117"/>
    </source>
</evidence>
<dbReference type="EC" id="2.4.1.16" evidence="2"/>
<feature type="transmembrane region" description="Helical" evidence="11">
    <location>
        <begin position="129"/>
        <end position="151"/>
    </location>
</feature>
<dbReference type="GO" id="GO:0004100">
    <property type="term" value="F:chitin synthase activity"/>
    <property type="evidence" value="ECO:0007669"/>
    <property type="project" value="UniProtKB-EC"/>
</dbReference>
<keyword evidence="4" id="KW-0328">Glycosyltransferase</keyword>
<evidence type="ECO:0000256" key="1">
    <source>
        <dbReference type="ARBA" id="ARBA00004651"/>
    </source>
</evidence>
<feature type="region of interest" description="Disordered" evidence="10">
    <location>
        <begin position="20"/>
        <end position="85"/>
    </location>
</feature>
<feature type="compositionally biased region" description="Acidic residues" evidence="10">
    <location>
        <begin position="67"/>
        <end position="81"/>
    </location>
</feature>
<feature type="domain" description="Cytochrome b5 heme-binding" evidence="12">
    <location>
        <begin position="158"/>
        <end position="233"/>
    </location>
</feature>
<protein>
    <recommendedName>
        <fullName evidence="2">chitin synthase</fullName>
        <ecNumber evidence="2">2.4.1.16</ecNumber>
    </recommendedName>
</protein>
<keyword evidence="9" id="KW-0325">Glycoprotein</keyword>
<evidence type="ECO:0000256" key="4">
    <source>
        <dbReference type="ARBA" id="ARBA00022676"/>
    </source>
</evidence>
<keyword evidence="5" id="KW-0808">Transferase</keyword>
<evidence type="ECO:0000256" key="3">
    <source>
        <dbReference type="ARBA" id="ARBA00022475"/>
    </source>
</evidence>
<dbReference type="Pfam" id="PF00173">
    <property type="entry name" value="Cyt-b5"/>
    <property type="match status" value="1"/>
</dbReference>
<keyword evidence="6 11" id="KW-0812">Transmembrane</keyword>
<comment type="subcellular location">
    <subcellularLocation>
        <location evidence="1">Cell membrane</location>
        <topology evidence="1">Multi-pass membrane protein</topology>
    </subcellularLocation>
</comment>
<accession>A0A4P9XZ39</accession>
<proteinExistence type="predicted"/>
<dbReference type="GO" id="GO:0006031">
    <property type="term" value="P:chitin biosynthetic process"/>
    <property type="evidence" value="ECO:0007669"/>
    <property type="project" value="TreeGrafter"/>
</dbReference>
<dbReference type="Gene3D" id="3.10.120.10">
    <property type="entry name" value="Cytochrome b5-like heme/steroid binding domain"/>
    <property type="match status" value="1"/>
</dbReference>
<feature type="transmembrane region" description="Helical" evidence="11">
    <location>
        <begin position="91"/>
        <end position="109"/>
    </location>
</feature>
<name>A0A4P9XZ39_9FUNG</name>
<dbReference type="PANTHER" id="PTHR22914">
    <property type="entry name" value="CHITIN SYNTHASE"/>
    <property type="match status" value="1"/>
</dbReference>
<dbReference type="InterPro" id="IPR004835">
    <property type="entry name" value="Chitin_synth"/>
</dbReference>
<dbReference type="InterPro" id="IPR029044">
    <property type="entry name" value="Nucleotide-diphossugar_trans"/>
</dbReference>
<dbReference type="Pfam" id="PF03142">
    <property type="entry name" value="Chitin_synth_2"/>
    <property type="match status" value="1"/>
</dbReference>